<dbReference type="HOGENOM" id="CLU_1779561_0_0_1"/>
<keyword evidence="4" id="KW-1185">Reference proteome</keyword>
<dbReference type="GO" id="GO:0005886">
    <property type="term" value="C:plasma membrane"/>
    <property type="evidence" value="ECO:0007669"/>
    <property type="project" value="TreeGrafter"/>
</dbReference>
<protein>
    <submittedName>
        <fullName evidence="3">Uncharacterized protein</fullName>
    </submittedName>
</protein>
<evidence type="ECO:0000313" key="3">
    <source>
        <dbReference type="EnsemblMetazoa" id="MESCA009083-PA"/>
    </source>
</evidence>
<dbReference type="STRING" id="36166.T1GYZ5"/>
<dbReference type="PANTHER" id="PTHR23083:SF464">
    <property type="entry name" value="TETRATRICOPEPTIDE REPEAT DOMAIN 7, ISOFORM A"/>
    <property type="match status" value="1"/>
</dbReference>
<dbReference type="EMBL" id="CAQQ02183075">
    <property type="status" value="NOT_ANNOTATED_CDS"/>
    <property type="molecule type" value="Genomic_DNA"/>
</dbReference>
<reference evidence="3" key="2">
    <citation type="submission" date="2015-06" db="UniProtKB">
        <authorList>
            <consortium name="EnsemblMetazoa"/>
        </authorList>
    </citation>
    <scope>IDENTIFICATION</scope>
</reference>
<sequence>MDEPHSALKTLQTLSEAATFMSSFSPKSGPQRAWMLQLKIWLLLADVYLAVDQPEEASNCINEASQIYPLAYQNMLTRGQYFVHIGKLEDVKENFFNAVAANPYNTESLRALGEVYYTLAEKFTRDAAKYNPDCYKSCNRQRQNSK</sequence>
<evidence type="ECO:0000256" key="2">
    <source>
        <dbReference type="ARBA" id="ARBA00038251"/>
    </source>
</evidence>
<reference evidence="4" key="1">
    <citation type="submission" date="2013-02" db="EMBL/GenBank/DDBJ databases">
        <authorList>
            <person name="Hughes D."/>
        </authorList>
    </citation>
    <scope>NUCLEOTIDE SEQUENCE</scope>
    <source>
        <strain>Durham</strain>
        <strain evidence="4">NC isolate 2 -- Noor lab</strain>
    </source>
</reference>
<dbReference type="GO" id="GO:0046854">
    <property type="term" value="P:phosphatidylinositol phosphate biosynthetic process"/>
    <property type="evidence" value="ECO:0007669"/>
    <property type="project" value="TreeGrafter"/>
</dbReference>
<dbReference type="Proteomes" id="UP000015102">
    <property type="component" value="Unassembled WGS sequence"/>
</dbReference>
<dbReference type="Gene3D" id="1.25.40.10">
    <property type="entry name" value="Tetratricopeptide repeat domain"/>
    <property type="match status" value="1"/>
</dbReference>
<accession>T1GYZ5</accession>
<dbReference type="SUPFAM" id="SSF48452">
    <property type="entry name" value="TPR-like"/>
    <property type="match status" value="1"/>
</dbReference>
<dbReference type="InterPro" id="IPR011990">
    <property type="entry name" value="TPR-like_helical_dom_sf"/>
</dbReference>
<dbReference type="PANTHER" id="PTHR23083">
    <property type="entry name" value="TETRATRICOPEPTIDE REPEAT PROTEIN, TPR"/>
    <property type="match status" value="1"/>
</dbReference>
<proteinExistence type="inferred from homology"/>
<comment type="function">
    <text evidence="1">Involved in endocytosis.</text>
</comment>
<name>T1GYZ5_MEGSC</name>
<dbReference type="AlphaFoldDB" id="T1GYZ5"/>
<dbReference type="OMA" id="EVYYTLA"/>
<dbReference type="EnsemblMetazoa" id="MESCA009083-RA">
    <property type="protein sequence ID" value="MESCA009083-PA"/>
    <property type="gene ID" value="MESCA009083"/>
</dbReference>
<comment type="similarity">
    <text evidence="2">Belongs to the YPP1 family.</text>
</comment>
<dbReference type="EMBL" id="CAQQ02183076">
    <property type="status" value="NOT_ANNOTATED_CDS"/>
    <property type="molecule type" value="Genomic_DNA"/>
</dbReference>
<organism evidence="3 4">
    <name type="scientific">Megaselia scalaris</name>
    <name type="common">Humpbacked fly</name>
    <name type="synonym">Phora scalaris</name>
    <dbReference type="NCBI Taxonomy" id="36166"/>
    <lineage>
        <taxon>Eukaryota</taxon>
        <taxon>Metazoa</taxon>
        <taxon>Ecdysozoa</taxon>
        <taxon>Arthropoda</taxon>
        <taxon>Hexapoda</taxon>
        <taxon>Insecta</taxon>
        <taxon>Pterygota</taxon>
        <taxon>Neoptera</taxon>
        <taxon>Endopterygota</taxon>
        <taxon>Diptera</taxon>
        <taxon>Brachycera</taxon>
        <taxon>Muscomorpha</taxon>
        <taxon>Platypezoidea</taxon>
        <taxon>Phoridae</taxon>
        <taxon>Megaseliini</taxon>
        <taxon>Megaselia</taxon>
    </lineage>
</organism>
<dbReference type="GO" id="GO:0072659">
    <property type="term" value="P:protein localization to plasma membrane"/>
    <property type="evidence" value="ECO:0007669"/>
    <property type="project" value="TreeGrafter"/>
</dbReference>
<dbReference type="InterPro" id="IPR051722">
    <property type="entry name" value="Endocytosis_PI4K-reg_protein"/>
</dbReference>
<evidence type="ECO:0000313" key="4">
    <source>
        <dbReference type="Proteomes" id="UP000015102"/>
    </source>
</evidence>
<evidence type="ECO:0000256" key="1">
    <source>
        <dbReference type="ARBA" id="ARBA00002550"/>
    </source>
</evidence>